<comment type="caution">
    <text evidence="1">The sequence shown here is derived from an EMBL/GenBank/DDBJ whole genome shotgun (WGS) entry which is preliminary data.</text>
</comment>
<dbReference type="EMBL" id="MGHY01000009">
    <property type="protein sequence ID" value="OGM79654.1"/>
    <property type="molecule type" value="Genomic_DNA"/>
</dbReference>
<accession>A0A1F8CTJ6</accession>
<evidence type="ECO:0008006" key="3">
    <source>
        <dbReference type="Google" id="ProtNLM"/>
    </source>
</evidence>
<dbReference type="Gene3D" id="3.10.450.530">
    <property type="entry name" value="Ribonuclease toxin, BrnT, of type II toxin-antitoxin system"/>
    <property type="match status" value="1"/>
</dbReference>
<reference evidence="1 2" key="1">
    <citation type="journal article" date="2016" name="Nat. Commun.">
        <title>Thousands of microbial genomes shed light on interconnected biogeochemical processes in an aquifer system.</title>
        <authorList>
            <person name="Anantharaman K."/>
            <person name="Brown C.T."/>
            <person name="Hug L.A."/>
            <person name="Sharon I."/>
            <person name="Castelle C.J."/>
            <person name="Probst A.J."/>
            <person name="Thomas B.C."/>
            <person name="Singh A."/>
            <person name="Wilkins M.J."/>
            <person name="Karaoz U."/>
            <person name="Brodie E.L."/>
            <person name="Williams K.H."/>
            <person name="Hubbard S.S."/>
            <person name="Banfield J.F."/>
        </authorList>
    </citation>
    <scope>NUCLEOTIDE SEQUENCE [LARGE SCALE GENOMIC DNA]</scope>
</reference>
<gene>
    <name evidence="1" type="ORF">A2382_01900</name>
</gene>
<evidence type="ECO:0000313" key="2">
    <source>
        <dbReference type="Proteomes" id="UP000178999"/>
    </source>
</evidence>
<organism evidence="1 2">
    <name type="scientific">Candidatus Woesebacteria bacterium RIFOXYB1_FULL_38_16</name>
    <dbReference type="NCBI Taxonomy" id="1802538"/>
    <lineage>
        <taxon>Bacteria</taxon>
        <taxon>Candidatus Woeseibacteriota</taxon>
    </lineage>
</organism>
<protein>
    <recommendedName>
        <fullName evidence="3">BrnT family toxin</fullName>
    </recommendedName>
</protein>
<dbReference type="AlphaFoldDB" id="A0A1F8CTJ6"/>
<dbReference type="InterPro" id="IPR007460">
    <property type="entry name" value="BrnT_toxin"/>
</dbReference>
<sequence>MKLPVVISFDWDQANIDKNWEKHQVHYKEAEEVFFNRPIVTLKDKKHSVKEKRLIALGITNQKRQLYIVFTIRNQKIRIISARSQSKKERKYYAKENN</sequence>
<dbReference type="STRING" id="1802538.A2382_01900"/>
<dbReference type="Proteomes" id="UP000178999">
    <property type="component" value="Unassembled WGS sequence"/>
</dbReference>
<evidence type="ECO:0000313" key="1">
    <source>
        <dbReference type="EMBL" id="OGM79654.1"/>
    </source>
</evidence>
<dbReference type="Pfam" id="PF04365">
    <property type="entry name" value="BrnT_toxin"/>
    <property type="match status" value="1"/>
</dbReference>
<name>A0A1F8CTJ6_9BACT</name>
<proteinExistence type="predicted"/>
<dbReference type="InterPro" id="IPR038573">
    <property type="entry name" value="BrnT_sf"/>
</dbReference>